<dbReference type="AlphaFoldDB" id="A0A0A2GTJ5"/>
<gene>
    <name evidence="1" type="ORF">NV36_06745</name>
</gene>
<dbReference type="InterPro" id="IPR008551">
    <property type="entry name" value="TANGO2"/>
</dbReference>
<comment type="caution">
    <text evidence="1">The sequence shown here is derived from an EMBL/GenBank/DDBJ whole genome shotgun (WGS) entry which is preliminary data.</text>
</comment>
<dbReference type="EMBL" id="JSAQ01000001">
    <property type="protein sequence ID" value="KGO06567.1"/>
    <property type="molecule type" value="Genomic_DNA"/>
</dbReference>
<dbReference type="Proteomes" id="UP000030140">
    <property type="component" value="Unassembled WGS sequence"/>
</dbReference>
<evidence type="ECO:0000313" key="1">
    <source>
        <dbReference type="EMBL" id="KGO06567.1"/>
    </source>
</evidence>
<dbReference type="PANTHER" id="PTHR17985:SF8">
    <property type="entry name" value="TRANSPORT AND GOLGI ORGANIZATION PROTEIN 2 HOMOLOG"/>
    <property type="match status" value="1"/>
</dbReference>
<name>A0A0A2GTJ5_9FLAO</name>
<dbReference type="Pfam" id="PF05742">
    <property type="entry name" value="TANGO2"/>
    <property type="match status" value="1"/>
</dbReference>
<reference evidence="1 2" key="1">
    <citation type="submission" date="2014-10" db="EMBL/GenBank/DDBJ databases">
        <title>Draft genome sequence of the proteorhodopsin-containing marine bacterium Dokdonia donghaensis.</title>
        <authorList>
            <person name="Gomez-Consarnau L."/>
            <person name="Gonzalez J.M."/>
            <person name="Riedel T."/>
            <person name="Jaenicke S."/>
            <person name="Wagner-Doebler I."/>
            <person name="Fuhrman J.A."/>
        </authorList>
    </citation>
    <scope>NUCLEOTIDE SEQUENCE [LARGE SCALE GENOMIC DNA]</scope>
    <source>
        <strain evidence="1 2">DSW-1</strain>
    </source>
</reference>
<dbReference type="RefSeq" id="WP_035325664.1">
    <property type="nucleotide sequence ID" value="NZ_CP015125.1"/>
</dbReference>
<protein>
    <recommendedName>
        <fullName evidence="3">NRDE family protein</fullName>
    </recommendedName>
</protein>
<keyword evidence="2" id="KW-1185">Reference proteome</keyword>
<evidence type="ECO:0008006" key="3">
    <source>
        <dbReference type="Google" id="ProtNLM"/>
    </source>
</evidence>
<accession>A0A0A2GTJ5</accession>
<sequence>MCTVTYIPKKDNTFILTSNRDEAYGRTTLAPSFYDIDGVKMLFPKDAVAGGSWIGVSEKNTMICLLNGGFENHMKVEDYKMSRGVTVKELLKSDDLTTSINDFDYEGIEPFTIIAIDWNTGLKATELVWDGVKAHISELDDLPKIWSSSTLYTADMKEKRKKWFKTFAENTDWSSEQLSSFHTTAGEGDEKVDLKMNRGKLGTVSVTQVEKTKEDCIMTYRDLQKDEVHITNFDTVTV</sequence>
<evidence type="ECO:0000313" key="2">
    <source>
        <dbReference type="Proteomes" id="UP000030140"/>
    </source>
</evidence>
<organism evidence="1 2">
    <name type="scientific">Dokdonia donghaensis DSW-1</name>
    <dbReference type="NCBI Taxonomy" id="1300343"/>
    <lineage>
        <taxon>Bacteria</taxon>
        <taxon>Pseudomonadati</taxon>
        <taxon>Bacteroidota</taxon>
        <taxon>Flavobacteriia</taxon>
        <taxon>Flavobacteriales</taxon>
        <taxon>Flavobacteriaceae</taxon>
        <taxon>Dokdonia</taxon>
    </lineage>
</organism>
<dbReference type="PATRIC" id="fig|1300343.5.peg.211"/>
<dbReference type="OrthoDB" id="4380123at2"/>
<dbReference type="PANTHER" id="PTHR17985">
    <property type="entry name" value="SER/THR-RICH PROTEIN T10 IN DGCR REGION"/>
    <property type="match status" value="1"/>
</dbReference>
<proteinExistence type="predicted"/>
<dbReference type="KEGG" id="ddo:I597_0211"/>